<reference evidence="12 13" key="1">
    <citation type="journal article" date="2024" name="IMA Fungus">
        <title>IMA Genome - F19 : A genome assembly and annotation guide to empower mycologists, including annotated draft genome sequences of Ceratocystis pirilliformis, Diaporthe australafricana, Fusarium ophioides, Paecilomyces lecythidis, and Sporothrix stenoceras.</title>
        <authorList>
            <person name="Aylward J."/>
            <person name="Wilson A.M."/>
            <person name="Visagie C.M."/>
            <person name="Spraker J."/>
            <person name="Barnes I."/>
            <person name="Buitendag C."/>
            <person name="Ceriani C."/>
            <person name="Del Mar Angel L."/>
            <person name="du Plessis D."/>
            <person name="Fuchs T."/>
            <person name="Gasser K."/>
            <person name="Kramer D."/>
            <person name="Li W."/>
            <person name="Munsamy K."/>
            <person name="Piso A."/>
            <person name="Price J.L."/>
            <person name="Sonnekus B."/>
            <person name="Thomas C."/>
            <person name="van der Nest A."/>
            <person name="van Dijk A."/>
            <person name="van Heerden A."/>
            <person name="van Vuuren N."/>
            <person name="Yilmaz N."/>
            <person name="Duong T.A."/>
            <person name="van der Merwe N.A."/>
            <person name="Wingfield M.J."/>
            <person name="Wingfield B.D."/>
        </authorList>
    </citation>
    <scope>NUCLEOTIDE SEQUENCE [LARGE SCALE GENOMIC DNA]</scope>
    <source>
        <strain evidence="12 13">CMW 12675</strain>
    </source>
</reference>
<dbReference type="Pfam" id="PF02157">
    <property type="entry name" value="Man-6-P_recep"/>
    <property type="match status" value="1"/>
</dbReference>
<keyword evidence="13" id="KW-1185">Reference proteome</keyword>
<dbReference type="InterPro" id="IPR028927">
    <property type="entry name" value="Man-6-P_rcpt"/>
</dbReference>
<dbReference type="InterPro" id="IPR044865">
    <property type="entry name" value="MRH_dom"/>
</dbReference>
<evidence type="ECO:0000256" key="7">
    <source>
        <dbReference type="ARBA" id="ARBA00023157"/>
    </source>
</evidence>
<evidence type="ECO:0000256" key="8">
    <source>
        <dbReference type="ARBA" id="ARBA00023180"/>
    </source>
</evidence>
<evidence type="ECO:0000256" key="5">
    <source>
        <dbReference type="ARBA" id="ARBA00022989"/>
    </source>
</evidence>
<evidence type="ECO:0000256" key="1">
    <source>
        <dbReference type="ARBA" id="ARBA00004308"/>
    </source>
</evidence>
<keyword evidence="5 9" id="KW-1133">Transmembrane helix</keyword>
<sequence>MARISLTSLLFALLSSGSLSLATANIASASTSSFPSSSTVAPAACTATSVSTLGGFFDLRPDIALPAPKDAPKVKGVRNTDYEARGWDYGYNFTLNVCSSVVAPVKDVVGIENSQWQNVSAYYTHEDMVYSLGQESMDLQSRGRKLVLQYKDGSPCESPSSSSSSSSATATTRRKSATISFLCASDPLVTSLVVTFVGADPDQCAYFFEARSSHACLSAEPQRPGSGSVGPGSVFTLIAIIAFMVYVLGGVFYNRTVAHARGWRQLPNYSLWASVWSVICDFTTIIVASCARFLPAPNSYGTAHYRRLARSPTRSREDENRLIDQLDEEWDD</sequence>
<evidence type="ECO:0000256" key="9">
    <source>
        <dbReference type="SAM" id="Phobius"/>
    </source>
</evidence>
<dbReference type="PROSITE" id="PS51914">
    <property type="entry name" value="MRH"/>
    <property type="match status" value="1"/>
</dbReference>
<dbReference type="EMBL" id="JAWDJO010000006">
    <property type="protein sequence ID" value="KAL1901257.1"/>
    <property type="molecule type" value="Genomic_DNA"/>
</dbReference>
<feature type="chain" id="PRO_5047011820" evidence="10">
    <location>
        <begin position="21"/>
        <end position="332"/>
    </location>
</feature>
<evidence type="ECO:0000256" key="2">
    <source>
        <dbReference type="ARBA" id="ARBA00022448"/>
    </source>
</evidence>
<proteinExistence type="predicted"/>
<comment type="subcellular location">
    <subcellularLocation>
        <location evidence="1">Endomembrane system</location>
    </subcellularLocation>
</comment>
<keyword evidence="2" id="KW-0813">Transport</keyword>
<evidence type="ECO:0000256" key="3">
    <source>
        <dbReference type="ARBA" id="ARBA00022692"/>
    </source>
</evidence>
<evidence type="ECO:0000313" key="12">
    <source>
        <dbReference type="EMBL" id="KAL1901257.1"/>
    </source>
</evidence>
<organism evidence="12 13">
    <name type="scientific">Ceratocystis pirilliformis</name>
    <dbReference type="NCBI Taxonomy" id="259994"/>
    <lineage>
        <taxon>Eukaryota</taxon>
        <taxon>Fungi</taxon>
        <taxon>Dikarya</taxon>
        <taxon>Ascomycota</taxon>
        <taxon>Pezizomycotina</taxon>
        <taxon>Sordariomycetes</taxon>
        <taxon>Hypocreomycetidae</taxon>
        <taxon>Microascales</taxon>
        <taxon>Ceratocystidaceae</taxon>
        <taxon>Ceratocystis</taxon>
    </lineage>
</organism>
<dbReference type="PANTHER" id="PTHR15071">
    <property type="entry name" value="MANNOSE-6-PHOSPHATE RECEPTOR FAMILY MEMBER"/>
    <property type="match status" value="1"/>
</dbReference>
<evidence type="ECO:0000256" key="4">
    <source>
        <dbReference type="ARBA" id="ARBA00022729"/>
    </source>
</evidence>
<evidence type="ECO:0000259" key="11">
    <source>
        <dbReference type="PROSITE" id="PS51914"/>
    </source>
</evidence>
<dbReference type="Proteomes" id="UP001583280">
    <property type="component" value="Unassembled WGS sequence"/>
</dbReference>
<feature type="transmembrane region" description="Helical" evidence="9">
    <location>
        <begin position="232"/>
        <end position="253"/>
    </location>
</feature>
<keyword evidence="6 9" id="KW-0472">Membrane</keyword>
<feature type="domain" description="MRH" evidence="11">
    <location>
        <begin position="43"/>
        <end position="218"/>
    </location>
</feature>
<dbReference type="InterPro" id="IPR009011">
    <property type="entry name" value="Man6P_isomerase_rcpt-bd_dom_sf"/>
</dbReference>
<feature type="transmembrane region" description="Helical" evidence="9">
    <location>
        <begin position="273"/>
        <end position="294"/>
    </location>
</feature>
<protein>
    <submittedName>
        <fullName evidence="12">Cation-independent mannose-6-phosphate receptor CI-MPR</fullName>
    </submittedName>
</protein>
<comment type="caution">
    <text evidence="12">The sequence shown here is derived from an EMBL/GenBank/DDBJ whole genome shotgun (WGS) entry which is preliminary data.</text>
</comment>
<name>A0ABR3ZM36_9PEZI</name>
<dbReference type="SUPFAM" id="SSF50911">
    <property type="entry name" value="Mannose 6-phosphate receptor domain"/>
    <property type="match status" value="1"/>
</dbReference>
<dbReference type="PANTHER" id="PTHR15071:SF0">
    <property type="entry name" value="MANNOSE 6-PHOSPHATE RECEPTOR-LIKE PROTEIN 1"/>
    <property type="match status" value="1"/>
</dbReference>
<evidence type="ECO:0000256" key="10">
    <source>
        <dbReference type="SAM" id="SignalP"/>
    </source>
</evidence>
<dbReference type="Gene3D" id="2.70.130.10">
    <property type="entry name" value="Mannose-6-phosphate receptor binding domain"/>
    <property type="match status" value="1"/>
</dbReference>
<evidence type="ECO:0000256" key="6">
    <source>
        <dbReference type="ARBA" id="ARBA00023136"/>
    </source>
</evidence>
<feature type="signal peptide" evidence="10">
    <location>
        <begin position="1"/>
        <end position="20"/>
    </location>
</feature>
<keyword evidence="3 9" id="KW-0812">Transmembrane</keyword>
<keyword evidence="4 10" id="KW-0732">Signal</keyword>
<accession>A0ABR3ZM36</accession>
<keyword evidence="8" id="KW-0325">Glycoprotein</keyword>
<keyword evidence="7" id="KW-1015">Disulfide bond</keyword>
<gene>
    <name evidence="12" type="primary">MRL1</name>
    <name evidence="12" type="ORF">Cpir12675_000489</name>
</gene>
<keyword evidence="12" id="KW-0675">Receptor</keyword>
<evidence type="ECO:0000313" key="13">
    <source>
        <dbReference type="Proteomes" id="UP001583280"/>
    </source>
</evidence>